<reference evidence="1" key="1">
    <citation type="journal article" date="2014" name="Front. Microbiol.">
        <title>High frequency of phylogenetically diverse reductive dehalogenase-homologous genes in deep subseafloor sedimentary metagenomes.</title>
        <authorList>
            <person name="Kawai M."/>
            <person name="Futagami T."/>
            <person name="Toyoda A."/>
            <person name="Takaki Y."/>
            <person name="Nishi S."/>
            <person name="Hori S."/>
            <person name="Arai W."/>
            <person name="Tsubouchi T."/>
            <person name="Morono Y."/>
            <person name="Uchiyama I."/>
            <person name="Ito T."/>
            <person name="Fujiyama A."/>
            <person name="Inagaki F."/>
            <person name="Takami H."/>
        </authorList>
    </citation>
    <scope>NUCLEOTIDE SEQUENCE</scope>
    <source>
        <strain evidence="1">Expedition CK06-06</strain>
    </source>
</reference>
<feature type="non-terminal residue" evidence="1">
    <location>
        <position position="1"/>
    </location>
</feature>
<sequence length="95" mass="11189">EIIRRIRIIKGRGFSMRKVRSDKKVKVLAGLTQDDHDKLQKLAISCEMTKTKLAEHIISLCLNSEDHVNWYQDTFNKNDKYRVVVHKTPEGIEYF</sequence>
<gene>
    <name evidence="1" type="ORF">S03H2_43127</name>
</gene>
<protein>
    <submittedName>
        <fullName evidence="1">Uncharacterized protein</fullName>
    </submittedName>
</protein>
<dbReference type="EMBL" id="BARU01026874">
    <property type="protein sequence ID" value="GAH67859.1"/>
    <property type="molecule type" value="Genomic_DNA"/>
</dbReference>
<evidence type="ECO:0000313" key="1">
    <source>
        <dbReference type="EMBL" id="GAH67859.1"/>
    </source>
</evidence>
<proteinExistence type="predicted"/>
<accession>X1IP04</accession>
<name>X1IP04_9ZZZZ</name>
<comment type="caution">
    <text evidence="1">The sequence shown here is derived from an EMBL/GenBank/DDBJ whole genome shotgun (WGS) entry which is preliminary data.</text>
</comment>
<dbReference type="AlphaFoldDB" id="X1IP04"/>
<organism evidence="1">
    <name type="scientific">marine sediment metagenome</name>
    <dbReference type="NCBI Taxonomy" id="412755"/>
    <lineage>
        <taxon>unclassified sequences</taxon>
        <taxon>metagenomes</taxon>
        <taxon>ecological metagenomes</taxon>
    </lineage>
</organism>